<keyword evidence="2" id="KW-1185">Reference proteome</keyword>
<evidence type="ECO:0000313" key="1">
    <source>
        <dbReference type="EMBL" id="OFC69361.1"/>
    </source>
</evidence>
<organism evidence="1 2">
    <name type="scientific">Alteromonas confluentis</name>
    <dbReference type="NCBI Taxonomy" id="1656094"/>
    <lineage>
        <taxon>Bacteria</taxon>
        <taxon>Pseudomonadati</taxon>
        <taxon>Pseudomonadota</taxon>
        <taxon>Gammaproteobacteria</taxon>
        <taxon>Alteromonadales</taxon>
        <taxon>Alteromonadaceae</taxon>
        <taxon>Alteromonas/Salinimonas group</taxon>
        <taxon>Alteromonas</taxon>
    </lineage>
</organism>
<proteinExistence type="predicted"/>
<dbReference type="Proteomes" id="UP000175691">
    <property type="component" value="Unassembled WGS sequence"/>
</dbReference>
<comment type="caution">
    <text evidence="1">The sequence shown here is derived from an EMBL/GenBank/DDBJ whole genome shotgun (WGS) entry which is preliminary data.</text>
</comment>
<accession>A0A1E7Z7E8</accession>
<protein>
    <submittedName>
        <fullName evidence="1">Uncharacterized protein</fullName>
    </submittedName>
</protein>
<dbReference type="EMBL" id="MDHN01000040">
    <property type="protein sequence ID" value="OFC69361.1"/>
    <property type="molecule type" value="Genomic_DNA"/>
</dbReference>
<dbReference type="RefSeq" id="WP_070126807.1">
    <property type="nucleotide sequence ID" value="NZ_MDHN01000040.1"/>
</dbReference>
<reference evidence="1 2" key="1">
    <citation type="submission" date="2016-08" db="EMBL/GenBank/DDBJ databases">
        <authorList>
            <person name="Seilhamer J.J."/>
        </authorList>
    </citation>
    <scope>NUCLEOTIDE SEQUENCE [LARGE SCALE GENOMIC DNA]</scope>
    <source>
        <strain evidence="1 2">KCTC 42603</strain>
    </source>
</reference>
<dbReference type="OrthoDB" id="6322227at2"/>
<gene>
    <name evidence="1" type="ORF">BFC18_18275</name>
</gene>
<sequence>MYSRSRKQRDADIDQRILHIHGFIADKLLANPALITQAELTLEARYEQKLLRYGSYLLWHSVLELRGQPEAFKKQLLSDEPRWNTLRRTTIFTGILTEEEREEALATFAASEN</sequence>
<dbReference type="AlphaFoldDB" id="A0A1E7Z7E8"/>
<name>A0A1E7Z7E8_9ALTE</name>
<evidence type="ECO:0000313" key="2">
    <source>
        <dbReference type="Proteomes" id="UP000175691"/>
    </source>
</evidence>